<comment type="caution">
    <text evidence="1">The sequence shown here is derived from an EMBL/GenBank/DDBJ whole genome shotgun (WGS) entry which is preliminary data.</text>
</comment>
<dbReference type="Proteomes" id="UP001057402">
    <property type="component" value="Chromosome 9"/>
</dbReference>
<gene>
    <name evidence="1" type="ORF">MLD38_030618</name>
</gene>
<keyword evidence="2" id="KW-1185">Reference proteome</keyword>
<organism evidence="1 2">
    <name type="scientific">Melastoma candidum</name>
    <dbReference type="NCBI Taxonomy" id="119954"/>
    <lineage>
        <taxon>Eukaryota</taxon>
        <taxon>Viridiplantae</taxon>
        <taxon>Streptophyta</taxon>
        <taxon>Embryophyta</taxon>
        <taxon>Tracheophyta</taxon>
        <taxon>Spermatophyta</taxon>
        <taxon>Magnoliopsida</taxon>
        <taxon>eudicotyledons</taxon>
        <taxon>Gunneridae</taxon>
        <taxon>Pentapetalae</taxon>
        <taxon>rosids</taxon>
        <taxon>malvids</taxon>
        <taxon>Myrtales</taxon>
        <taxon>Melastomataceae</taxon>
        <taxon>Melastomatoideae</taxon>
        <taxon>Melastomateae</taxon>
        <taxon>Melastoma</taxon>
    </lineage>
</organism>
<sequence>MKVEAVTTASGYRRPFFSAGHLSPPLRPLSPSGSWRPLRGSSRLVSKAWGVAVRASAERGRGFLSGWDEKPYELLPGGRIAYLDEQDVVTFLDPPKELIPLDPSSYNPSAYLWKKIGEIPEERRHRLLHLLQPRLITRAWEIAGTRFEDAMLAKKTASPMLSGATESTTLVEYYNCRTSGGPQSISWMKSFKKAIFCDSSLRIYGRFYGESVMARITSSSKPLYFVVKQVKEVMATEQPCDLAYEFGDGLWNLNERPEGFPKPEKHPHPFDDEVIVYARYIGPGVLVGQAWQEGKELQQLPQKLCKEILMVKDYFKS</sequence>
<proteinExistence type="predicted"/>
<name>A0ACB9MMS7_9MYRT</name>
<reference evidence="2" key="1">
    <citation type="journal article" date="2023" name="Front. Plant Sci.">
        <title>Chromosomal-level genome assembly of Melastoma candidum provides insights into trichome evolution.</title>
        <authorList>
            <person name="Zhong Y."/>
            <person name="Wu W."/>
            <person name="Sun C."/>
            <person name="Zou P."/>
            <person name="Liu Y."/>
            <person name="Dai S."/>
            <person name="Zhou R."/>
        </authorList>
    </citation>
    <scope>NUCLEOTIDE SEQUENCE [LARGE SCALE GENOMIC DNA]</scope>
</reference>
<protein>
    <submittedName>
        <fullName evidence="1">Uncharacterized protein</fullName>
    </submittedName>
</protein>
<dbReference type="EMBL" id="CM042888">
    <property type="protein sequence ID" value="KAI4325200.1"/>
    <property type="molecule type" value="Genomic_DNA"/>
</dbReference>
<evidence type="ECO:0000313" key="2">
    <source>
        <dbReference type="Proteomes" id="UP001057402"/>
    </source>
</evidence>
<evidence type="ECO:0000313" key="1">
    <source>
        <dbReference type="EMBL" id="KAI4325200.1"/>
    </source>
</evidence>
<accession>A0ACB9MMS7</accession>